<feature type="transmembrane region" description="Helical" evidence="3">
    <location>
        <begin position="541"/>
        <end position="559"/>
    </location>
</feature>
<evidence type="ECO:0000259" key="4">
    <source>
        <dbReference type="Pfam" id="PF03109"/>
    </source>
</evidence>
<evidence type="ECO:0000313" key="5">
    <source>
        <dbReference type="EMBL" id="BBH49939.1"/>
    </source>
</evidence>
<keyword evidence="3" id="KW-1133">Transmembrane helix</keyword>
<dbReference type="SUPFAM" id="SSF56112">
    <property type="entry name" value="Protein kinase-like (PK-like)"/>
    <property type="match status" value="1"/>
</dbReference>
<keyword evidence="6" id="KW-1185">Reference proteome</keyword>
<name>A0A3G9K7V6_9ACTN</name>
<dbReference type="KEGG" id="pcat:Pcatena_05260"/>
<organism evidence="5 6">
    <name type="scientific">Parolsenella catena</name>
    <dbReference type="NCBI Taxonomy" id="2003188"/>
    <lineage>
        <taxon>Bacteria</taxon>
        <taxon>Bacillati</taxon>
        <taxon>Actinomycetota</taxon>
        <taxon>Coriobacteriia</taxon>
        <taxon>Coriobacteriales</taxon>
        <taxon>Atopobiaceae</taxon>
        <taxon>Parolsenella</taxon>
    </lineage>
</organism>
<proteinExistence type="inferred from homology"/>
<dbReference type="PANTHER" id="PTHR10566">
    <property type="entry name" value="CHAPERONE-ACTIVITY OF BC1 COMPLEX CABC1 -RELATED"/>
    <property type="match status" value="1"/>
</dbReference>
<dbReference type="AlphaFoldDB" id="A0A3G9K7V6"/>
<dbReference type="InterPro" id="IPR004147">
    <property type="entry name" value="ABC1_dom"/>
</dbReference>
<comment type="similarity">
    <text evidence="1">Belongs to the protein kinase superfamily. ADCK protein kinase family.</text>
</comment>
<evidence type="ECO:0000256" key="1">
    <source>
        <dbReference type="ARBA" id="ARBA00009670"/>
    </source>
</evidence>
<dbReference type="Proteomes" id="UP000273154">
    <property type="component" value="Chromosome"/>
</dbReference>
<sequence length="605" mass="66649">MAARADNTERQATPGTKPGVALHADPSSPEAQDAMWEAALAGVEGELDEDDSVTIGLLRGARRNDASRYGVSAKRRHARILQIFGIVRKYDVFGGITPVKFRRMLEELGPTFVKAGQILSMRSEILPERFCSELTKLRSDVDPMPYETVIAVLEQEYGGQFGELFDAIGEHPLGSASVAQVHRARLATGEDVAVKVQRPHVQEVMAQDIDIMRSLVRHLTPFFKGEQFLDLTSVVEELWDTFREETDFLVEARNLEEFRRNNEDCKFVTCPKPYLRLCTKHVVVMDYVDGITISSPARLTEEGYNLTEIGTKLVDNYASQLLDDGFFHADPHPGNIEVFGGQIVFLDLGITGRLSPSLRRIMRDMIFSVAERDTPRLKSALLRLSSTSPDEVDHAELLADLDEVVDEFGTVSLSELDLGSFLGNIIALARRNGIELPGQITSMARGLVTLEGVLDEFLPGVNMIDIISQHIRAHTDAAEKLRHDASELAIRGKAATKGLLGAAAQAELAMSMLTRGQLKLNMDFVGSEDPIDDLSHIADRLTLGVLCVGFLIAASAIVMSSRVPADAFCVLGVPAFAFVCYVLAFALAFAVLHDIWARHRRKHGK</sequence>
<accession>A0A3G9K7V6</accession>
<dbReference type="EMBL" id="AP019367">
    <property type="protein sequence ID" value="BBH49939.1"/>
    <property type="molecule type" value="Genomic_DNA"/>
</dbReference>
<feature type="region of interest" description="Disordered" evidence="2">
    <location>
        <begin position="1"/>
        <end position="30"/>
    </location>
</feature>
<dbReference type="InterPro" id="IPR011009">
    <property type="entry name" value="Kinase-like_dom_sf"/>
</dbReference>
<evidence type="ECO:0000256" key="2">
    <source>
        <dbReference type="SAM" id="MobiDB-lite"/>
    </source>
</evidence>
<evidence type="ECO:0000313" key="6">
    <source>
        <dbReference type="Proteomes" id="UP000273154"/>
    </source>
</evidence>
<evidence type="ECO:0000256" key="3">
    <source>
        <dbReference type="SAM" id="Phobius"/>
    </source>
</evidence>
<keyword evidence="3" id="KW-0812">Transmembrane</keyword>
<dbReference type="InterPro" id="IPR050154">
    <property type="entry name" value="UbiB_kinase"/>
</dbReference>
<keyword evidence="3" id="KW-0472">Membrane</keyword>
<protein>
    <submittedName>
        <fullName evidence="5">ABC transporter</fullName>
    </submittedName>
</protein>
<gene>
    <name evidence="5" type="primary">ubiB_2</name>
    <name evidence="5" type="ORF">Pcatena_05260</name>
</gene>
<dbReference type="PANTHER" id="PTHR10566:SF113">
    <property type="entry name" value="PROTEIN ACTIVITY OF BC1 COMPLEX KINASE 7, CHLOROPLASTIC"/>
    <property type="match status" value="1"/>
</dbReference>
<dbReference type="Pfam" id="PF03109">
    <property type="entry name" value="ABC1"/>
    <property type="match status" value="1"/>
</dbReference>
<dbReference type="GeneID" id="88848662"/>
<feature type="transmembrane region" description="Helical" evidence="3">
    <location>
        <begin position="571"/>
        <end position="592"/>
    </location>
</feature>
<dbReference type="CDD" id="cd05121">
    <property type="entry name" value="ABC1_ADCK3-like"/>
    <property type="match status" value="1"/>
</dbReference>
<feature type="domain" description="ABC1 atypical kinase-like" evidence="4">
    <location>
        <begin position="136"/>
        <end position="378"/>
    </location>
</feature>
<reference evidence="6" key="1">
    <citation type="submission" date="2018-11" db="EMBL/GenBank/DDBJ databases">
        <title>Comparative genomics of Parolsenella catena and Libanicoccus massiliensis: Reclassification of Libanicoccus massiliensis as Parolsenella massiliensis comb. nov.</title>
        <authorList>
            <person name="Sakamoto M."/>
            <person name="Ikeyama N."/>
            <person name="Murakami T."/>
            <person name="Mori H."/>
            <person name="Yuki M."/>
            <person name="Ohkuma M."/>
        </authorList>
    </citation>
    <scope>NUCLEOTIDE SEQUENCE [LARGE SCALE GENOMIC DNA]</scope>
    <source>
        <strain evidence="6">JCM 31932</strain>
    </source>
</reference>
<dbReference type="RefSeq" id="WP_198433410.1">
    <property type="nucleotide sequence ID" value="NZ_AP019367.1"/>
</dbReference>